<dbReference type="Pfam" id="PF03936">
    <property type="entry name" value="Terpene_synth_C"/>
    <property type="match status" value="1"/>
</dbReference>
<sequence>MEPTGSEAIVRRSAGHLPTVWDCQLLKSFTTPYSVESHGSRLEELKQGAREFLASVKEARRQLDLIDTMQRLGVAYLFEKEIHDILSKLIHHSIPNDLYTVAMHFRILRQNGFFITTDVFDKFMDRDGKFMDSLAGDVKGLLSLYEASFLGMPEEHVLDEAQNFSAKHLLVLREKMGTRIGKQIRQSMEYPQHWRMEWSEARDFISIYQNQRDEDEDDDDDDKMSSVLLELAKLNYNILQSIYLKELQELVEWWKDLNIKERLPFARDRMPECFFWATGITPRGPQFSKLRRNLAKFGSFASPLDDIFDIYGSLDELERYSDAVNRWDLKAMEQLPEYMKFFYEAIYNHVSEMAQDALLDNGIDILPYLKEQWQYYTRAHLREAQWFHKGYNPSAEEYLENARGSVGIALAMVYGIFGVTGHDIDQYLSEFVENWSHSRLVSMPAYFIRFLDDLKTFKVEMERGESINFIHFYMIEKGVSEEKACDHVEGLMREIWKKLNKAMLKDSVHAAAIVKFALQLIRCTYRIYKYGDFFGIQTKQNQECVKTILEPIPMDQF</sequence>
<dbReference type="InterPro" id="IPR008949">
    <property type="entry name" value="Isoprenoid_synthase_dom_sf"/>
</dbReference>
<reference evidence="5 6" key="1">
    <citation type="journal article" date="2024" name="G3 (Bethesda)">
        <title>Genome assembly of Hibiscus sabdariffa L. provides insights into metabolisms of medicinal natural products.</title>
        <authorList>
            <person name="Kim T."/>
        </authorList>
    </citation>
    <scope>NUCLEOTIDE SEQUENCE [LARGE SCALE GENOMIC DNA]</scope>
    <source>
        <strain evidence="5">TK-2024</strain>
        <tissue evidence="5">Old leaves</tissue>
    </source>
</reference>
<keyword evidence="6" id="KW-1185">Reference proteome</keyword>
<dbReference type="InterPro" id="IPR001906">
    <property type="entry name" value="Terpene_synth_N"/>
</dbReference>
<comment type="caution">
    <text evidence="5">The sequence shown here is derived from an EMBL/GenBank/DDBJ whole genome shotgun (WGS) entry which is preliminary data.</text>
</comment>
<evidence type="ECO:0000313" key="5">
    <source>
        <dbReference type="EMBL" id="KAK9026065.1"/>
    </source>
</evidence>
<dbReference type="CDD" id="cd00684">
    <property type="entry name" value="Terpene_cyclase_plant_C1"/>
    <property type="match status" value="1"/>
</dbReference>
<dbReference type="InterPro" id="IPR044814">
    <property type="entry name" value="Terpene_cyclase_plant_C1"/>
</dbReference>
<dbReference type="InterPro" id="IPR008930">
    <property type="entry name" value="Terpenoid_cyclase/PrenylTrfase"/>
</dbReference>
<protein>
    <recommendedName>
        <fullName evidence="7">(+)-delta-cadinene synthase</fullName>
    </recommendedName>
</protein>
<evidence type="ECO:0008006" key="7">
    <source>
        <dbReference type="Google" id="ProtNLM"/>
    </source>
</evidence>
<proteinExistence type="predicted"/>
<feature type="domain" description="Terpene synthase metal-binding" evidence="4">
    <location>
        <begin position="255"/>
        <end position="498"/>
    </location>
</feature>
<evidence type="ECO:0000256" key="1">
    <source>
        <dbReference type="ARBA" id="ARBA00022723"/>
    </source>
</evidence>
<accession>A0ABR2SLE2</accession>
<organism evidence="5 6">
    <name type="scientific">Hibiscus sabdariffa</name>
    <name type="common">roselle</name>
    <dbReference type="NCBI Taxonomy" id="183260"/>
    <lineage>
        <taxon>Eukaryota</taxon>
        <taxon>Viridiplantae</taxon>
        <taxon>Streptophyta</taxon>
        <taxon>Embryophyta</taxon>
        <taxon>Tracheophyta</taxon>
        <taxon>Spermatophyta</taxon>
        <taxon>Magnoliopsida</taxon>
        <taxon>eudicotyledons</taxon>
        <taxon>Gunneridae</taxon>
        <taxon>Pentapetalae</taxon>
        <taxon>rosids</taxon>
        <taxon>malvids</taxon>
        <taxon>Malvales</taxon>
        <taxon>Malvaceae</taxon>
        <taxon>Malvoideae</taxon>
        <taxon>Hibiscus</taxon>
    </lineage>
</organism>
<dbReference type="SUPFAM" id="SSF48239">
    <property type="entry name" value="Terpenoid cyclases/Protein prenyltransferases"/>
    <property type="match status" value="1"/>
</dbReference>
<dbReference type="InterPro" id="IPR050148">
    <property type="entry name" value="Terpene_synthase-like"/>
</dbReference>
<dbReference type="Gene3D" id="1.50.10.130">
    <property type="entry name" value="Terpene synthase, N-terminal domain"/>
    <property type="match status" value="1"/>
</dbReference>
<keyword evidence="1" id="KW-0479">Metal-binding</keyword>
<dbReference type="Gene3D" id="1.10.600.10">
    <property type="entry name" value="Farnesyl Diphosphate Synthase"/>
    <property type="match status" value="1"/>
</dbReference>
<keyword evidence="2" id="KW-0460">Magnesium</keyword>
<evidence type="ECO:0000259" key="4">
    <source>
        <dbReference type="Pfam" id="PF03936"/>
    </source>
</evidence>
<dbReference type="SFLD" id="SFLDG01019">
    <property type="entry name" value="Terpene_Cyclase_Like_1_C_Termi"/>
    <property type="match status" value="1"/>
</dbReference>
<name>A0ABR2SLE2_9ROSI</name>
<dbReference type="EMBL" id="JBBPBN010000013">
    <property type="protein sequence ID" value="KAK9026065.1"/>
    <property type="molecule type" value="Genomic_DNA"/>
</dbReference>
<dbReference type="SUPFAM" id="SSF48576">
    <property type="entry name" value="Terpenoid synthases"/>
    <property type="match status" value="1"/>
</dbReference>
<dbReference type="Proteomes" id="UP001396334">
    <property type="component" value="Unassembled WGS sequence"/>
</dbReference>
<evidence type="ECO:0000256" key="2">
    <source>
        <dbReference type="ARBA" id="ARBA00022842"/>
    </source>
</evidence>
<dbReference type="InterPro" id="IPR005630">
    <property type="entry name" value="Terpene_synthase_metal-bd"/>
</dbReference>
<dbReference type="PANTHER" id="PTHR31225">
    <property type="entry name" value="OS04G0344100 PROTEIN-RELATED"/>
    <property type="match status" value="1"/>
</dbReference>
<dbReference type="InterPro" id="IPR036965">
    <property type="entry name" value="Terpene_synth_N_sf"/>
</dbReference>
<dbReference type="Pfam" id="PF01397">
    <property type="entry name" value="Terpene_synth"/>
    <property type="match status" value="1"/>
</dbReference>
<gene>
    <name evidence="5" type="ORF">V6N11_038913</name>
</gene>
<evidence type="ECO:0000259" key="3">
    <source>
        <dbReference type="Pfam" id="PF01397"/>
    </source>
</evidence>
<evidence type="ECO:0000313" key="6">
    <source>
        <dbReference type="Proteomes" id="UP001396334"/>
    </source>
</evidence>
<dbReference type="PANTHER" id="PTHR31225:SF218">
    <property type="entry name" value="GERANIOL SYNTHASE, CHLOROPLASTIC-LIKE"/>
    <property type="match status" value="1"/>
</dbReference>
<dbReference type="SFLD" id="SFLDS00005">
    <property type="entry name" value="Isoprenoid_Synthase_Type_I"/>
    <property type="match status" value="1"/>
</dbReference>
<feature type="domain" description="Terpene synthase N-terminal" evidence="3">
    <location>
        <begin position="21"/>
        <end position="186"/>
    </location>
</feature>
<dbReference type="InterPro" id="IPR034741">
    <property type="entry name" value="Terpene_cyclase-like_1_C"/>
</dbReference>